<name>A0AAV5EP25_ELECO</name>
<comment type="caution">
    <text evidence="1">The sequence shown here is derived from an EMBL/GenBank/DDBJ whole genome shotgun (WGS) entry which is preliminary data.</text>
</comment>
<proteinExistence type="predicted"/>
<keyword evidence="2" id="KW-1185">Reference proteome</keyword>
<protein>
    <submittedName>
        <fullName evidence="1">Uncharacterized protein</fullName>
    </submittedName>
</protein>
<evidence type="ECO:0000313" key="1">
    <source>
        <dbReference type="EMBL" id="GJN24498.1"/>
    </source>
</evidence>
<gene>
    <name evidence="1" type="primary">gb12241</name>
    <name evidence="1" type="ORF">PR202_gb12241</name>
</gene>
<sequence>MKQESEEMILRDIEMEPHVSPQRSWEISDQDMHCEELLKLNQTLEIASITLKEVEAKKLDYSDLLGNREQESQLDCILTSIMDLSKEFVEIEHKMSEGNVKKTENLNDRCNHKVQQAVALTKKGLWYKQMLDTRRSELQKAESEVFHFLLILSNICVFKINGKPFFSTHIRCYLLN</sequence>
<dbReference type="PANTHER" id="PTHR33883">
    <property type="entry name" value="WPP DOMAIN-ASSOCIATED PROTEIN"/>
    <property type="match status" value="1"/>
</dbReference>
<dbReference type="PANTHER" id="PTHR33883:SF4">
    <property type="entry name" value="OS07G0147800 PROTEIN"/>
    <property type="match status" value="1"/>
</dbReference>
<reference evidence="1" key="1">
    <citation type="journal article" date="2018" name="DNA Res.">
        <title>Multiple hybrid de novo genome assembly of finger millet, an orphan allotetraploid crop.</title>
        <authorList>
            <person name="Hatakeyama M."/>
            <person name="Aluri S."/>
            <person name="Balachadran M.T."/>
            <person name="Sivarajan S.R."/>
            <person name="Patrignani A."/>
            <person name="Gruter S."/>
            <person name="Poveda L."/>
            <person name="Shimizu-Inatsugi R."/>
            <person name="Baeten J."/>
            <person name="Francoijs K.J."/>
            <person name="Nataraja K.N."/>
            <person name="Reddy Y.A.N."/>
            <person name="Phadnis S."/>
            <person name="Ravikumar R.L."/>
            <person name="Schlapbach R."/>
            <person name="Sreeman S.M."/>
            <person name="Shimizu K.K."/>
        </authorList>
    </citation>
    <scope>NUCLEOTIDE SEQUENCE</scope>
</reference>
<evidence type="ECO:0000313" key="2">
    <source>
        <dbReference type="Proteomes" id="UP001054889"/>
    </source>
</evidence>
<dbReference type="EMBL" id="BQKI01000077">
    <property type="protein sequence ID" value="GJN24498.1"/>
    <property type="molecule type" value="Genomic_DNA"/>
</dbReference>
<accession>A0AAV5EP25</accession>
<dbReference type="InterPro" id="IPR037490">
    <property type="entry name" value="WAP"/>
</dbReference>
<reference evidence="1" key="2">
    <citation type="submission" date="2021-12" db="EMBL/GenBank/DDBJ databases">
        <title>Resequencing data analysis of finger millet.</title>
        <authorList>
            <person name="Hatakeyama M."/>
            <person name="Aluri S."/>
            <person name="Balachadran M.T."/>
            <person name="Sivarajan S.R."/>
            <person name="Poveda L."/>
            <person name="Shimizu-Inatsugi R."/>
            <person name="Schlapbach R."/>
            <person name="Sreeman S.M."/>
            <person name="Shimizu K.K."/>
        </authorList>
    </citation>
    <scope>NUCLEOTIDE SEQUENCE</scope>
</reference>
<dbReference type="Proteomes" id="UP001054889">
    <property type="component" value="Unassembled WGS sequence"/>
</dbReference>
<organism evidence="1 2">
    <name type="scientific">Eleusine coracana subsp. coracana</name>
    <dbReference type="NCBI Taxonomy" id="191504"/>
    <lineage>
        <taxon>Eukaryota</taxon>
        <taxon>Viridiplantae</taxon>
        <taxon>Streptophyta</taxon>
        <taxon>Embryophyta</taxon>
        <taxon>Tracheophyta</taxon>
        <taxon>Spermatophyta</taxon>
        <taxon>Magnoliopsida</taxon>
        <taxon>Liliopsida</taxon>
        <taxon>Poales</taxon>
        <taxon>Poaceae</taxon>
        <taxon>PACMAD clade</taxon>
        <taxon>Chloridoideae</taxon>
        <taxon>Cynodonteae</taxon>
        <taxon>Eleusininae</taxon>
        <taxon>Eleusine</taxon>
    </lineage>
</organism>
<dbReference type="AlphaFoldDB" id="A0AAV5EP25"/>